<keyword evidence="4" id="KW-1185">Reference proteome</keyword>
<dbReference type="RefSeq" id="WP_078668123.1">
    <property type="nucleotide sequence ID" value="NZ_FUWZ01000001.1"/>
</dbReference>
<reference evidence="4" key="1">
    <citation type="submission" date="2017-02" db="EMBL/GenBank/DDBJ databases">
        <authorList>
            <person name="Varghese N."/>
            <person name="Submissions S."/>
        </authorList>
    </citation>
    <scope>NUCLEOTIDE SEQUENCE [LARGE SCALE GENOMIC DNA]</scope>
    <source>
        <strain evidence="4">DSM 22224</strain>
    </source>
</reference>
<feature type="transmembrane region" description="Helical" evidence="1">
    <location>
        <begin position="36"/>
        <end position="58"/>
    </location>
</feature>
<organism evidence="3 4">
    <name type="scientific">Chitinophaga eiseniae</name>
    <dbReference type="NCBI Taxonomy" id="634771"/>
    <lineage>
        <taxon>Bacteria</taxon>
        <taxon>Pseudomonadati</taxon>
        <taxon>Bacteroidota</taxon>
        <taxon>Chitinophagia</taxon>
        <taxon>Chitinophagales</taxon>
        <taxon>Chitinophagaceae</taxon>
        <taxon>Chitinophaga</taxon>
    </lineage>
</organism>
<keyword evidence="3" id="KW-0418">Kinase</keyword>
<dbReference type="InterPro" id="IPR050640">
    <property type="entry name" value="Bact_2-comp_sensor_kinase"/>
</dbReference>
<evidence type="ECO:0000313" key="3">
    <source>
        <dbReference type="EMBL" id="SJZ76642.1"/>
    </source>
</evidence>
<feature type="transmembrane region" description="Helical" evidence="1">
    <location>
        <begin position="114"/>
        <end position="135"/>
    </location>
</feature>
<dbReference type="GO" id="GO:0000155">
    <property type="term" value="F:phosphorelay sensor kinase activity"/>
    <property type="evidence" value="ECO:0007669"/>
    <property type="project" value="InterPro"/>
</dbReference>
<dbReference type="PANTHER" id="PTHR34220">
    <property type="entry name" value="SENSOR HISTIDINE KINASE YPDA"/>
    <property type="match status" value="1"/>
</dbReference>
<dbReference type="Proteomes" id="UP000190367">
    <property type="component" value="Unassembled WGS sequence"/>
</dbReference>
<dbReference type="AlphaFoldDB" id="A0A1T4NBJ2"/>
<dbReference type="Gene3D" id="3.30.565.10">
    <property type="entry name" value="Histidine kinase-like ATPase, C-terminal domain"/>
    <property type="match status" value="1"/>
</dbReference>
<evidence type="ECO:0000313" key="4">
    <source>
        <dbReference type="Proteomes" id="UP000190367"/>
    </source>
</evidence>
<protein>
    <submittedName>
        <fullName evidence="3">Histidine kinase</fullName>
    </submittedName>
</protein>
<dbReference type="PANTHER" id="PTHR34220:SF7">
    <property type="entry name" value="SENSOR HISTIDINE KINASE YPDA"/>
    <property type="match status" value="1"/>
</dbReference>
<keyword evidence="1" id="KW-1133">Transmembrane helix</keyword>
<feature type="domain" description="Signal transduction histidine kinase internal region" evidence="2">
    <location>
        <begin position="154"/>
        <end position="233"/>
    </location>
</feature>
<keyword evidence="1" id="KW-0472">Membrane</keyword>
<accession>A0A1T4NBJ2</accession>
<sequence length="345" mass="40013">MKIRSRIRRYELYRWLIPLFLLLNILQDLVEGAGDFPLRVVNETWLAFFVSVVSYRLLEHTLPKLGWKNALYSFFILLAYVLAYSIGLLLWRYLGITLHIFTPLGKPVPVEDRLGILIGYSIGSLVFFAVVRHLYNYIQLKQHAQQLRIASQQAELNYLKSQTNPHFLFNTLNNIYSLARDKSDLAPESILRLSKMLRYMLYETSEPYIAVEKDLKIIDDYIALEKLRYDDSLRINFNHDLEDAKQSLPPLLLIPLVENAFKHGASETRENPFVDIHLTIKNRQLFFVVKNSTGEPAGEGNFSPQIGLSNLRRQLELLYSDYQLDVKKGDYVFTATLKINLASHV</sequence>
<feature type="transmembrane region" description="Helical" evidence="1">
    <location>
        <begin position="70"/>
        <end position="94"/>
    </location>
</feature>
<keyword evidence="3" id="KW-0808">Transferase</keyword>
<feature type="transmembrane region" description="Helical" evidence="1">
    <location>
        <begin position="12"/>
        <end position="30"/>
    </location>
</feature>
<dbReference type="InterPro" id="IPR036890">
    <property type="entry name" value="HATPase_C_sf"/>
</dbReference>
<dbReference type="OrthoDB" id="9792992at2"/>
<proteinExistence type="predicted"/>
<keyword evidence="1" id="KW-0812">Transmembrane</keyword>
<dbReference type="GO" id="GO:0016020">
    <property type="term" value="C:membrane"/>
    <property type="evidence" value="ECO:0007669"/>
    <property type="project" value="InterPro"/>
</dbReference>
<dbReference type="STRING" id="634771.SAMN04488128_1011525"/>
<dbReference type="InterPro" id="IPR010559">
    <property type="entry name" value="Sig_transdc_His_kin_internal"/>
</dbReference>
<dbReference type="EMBL" id="FUWZ01000001">
    <property type="protein sequence ID" value="SJZ76642.1"/>
    <property type="molecule type" value="Genomic_DNA"/>
</dbReference>
<gene>
    <name evidence="3" type="ORF">SAMN04488128_1011525</name>
</gene>
<evidence type="ECO:0000256" key="1">
    <source>
        <dbReference type="SAM" id="Phobius"/>
    </source>
</evidence>
<dbReference type="Pfam" id="PF06580">
    <property type="entry name" value="His_kinase"/>
    <property type="match status" value="1"/>
</dbReference>
<evidence type="ECO:0000259" key="2">
    <source>
        <dbReference type="Pfam" id="PF06580"/>
    </source>
</evidence>
<name>A0A1T4NBJ2_9BACT</name>